<dbReference type="InterPro" id="IPR016181">
    <property type="entry name" value="Acyl_CoA_acyltransferase"/>
</dbReference>
<organism evidence="2 3">
    <name type="scientific">Hyaloscypha bicolor E</name>
    <dbReference type="NCBI Taxonomy" id="1095630"/>
    <lineage>
        <taxon>Eukaryota</taxon>
        <taxon>Fungi</taxon>
        <taxon>Dikarya</taxon>
        <taxon>Ascomycota</taxon>
        <taxon>Pezizomycotina</taxon>
        <taxon>Leotiomycetes</taxon>
        <taxon>Helotiales</taxon>
        <taxon>Hyaloscyphaceae</taxon>
        <taxon>Hyaloscypha</taxon>
        <taxon>Hyaloscypha bicolor</taxon>
    </lineage>
</organism>
<dbReference type="InterPro" id="IPR000182">
    <property type="entry name" value="GNAT_dom"/>
</dbReference>
<dbReference type="SUPFAM" id="SSF55729">
    <property type="entry name" value="Acyl-CoA N-acyltransferases (Nat)"/>
    <property type="match status" value="1"/>
</dbReference>
<keyword evidence="3" id="KW-1185">Reference proteome</keyword>
<dbReference type="Gene3D" id="3.40.630.30">
    <property type="match status" value="1"/>
</dbReference>
<dbReference type="RefSeq" id="XP_024733022.1">
    <property type="nucleotide sequence ID" value="XM_024875348.1"/>
</dbReference>
<dbReference type="InParanoid" id="A0A2J6SZA2"/>
<dbReference type="PANTHER" id="PTHR43792">
    <property type="entry name" value="GNAT FAMILY, PUTATIVE (AFU_ORTHOLOGUE AFUA_3G00765)-RELATED-RELATED"/>
    <property type="match status" value="1"/>
</dbReference>
<evidence type="ECO:0000313" key="3">
    <source>
        <dbReference type="Proteomes" id="UP000235371"/>
    </source>
</evidence>
<evidence type="ECO:0000313" key="2">
    <source>
        <dbReference type="EMBL" id="PMD56118.1"/>
    </source>
</evidence>
<evidence type="ECO:0000259" key="1">
    <source>
        <dbReference type="Pfam" id="PF13302"/>
    </source>
</evidence>
<dbReference type="GO" id="GO:0016747">
    <property type="term" value="F:acyltransferase activity, transferring groups other than amino-acyl groups"/>
    <property type="evidence" value="ECO:0007669"/>
    <property type="project" value="InterPro"/>
</dbReference>
<sequence length="234" mass="25932">MATEIPPPIPDPLPPWARLSHTISTPRLILRTALVSDATAFTKLFSDPINNPFGGVVGQYRSEEQQRENLRKQGGNAGSTARGENAWLVVILKENQPVPEGAEALKAADGFLIGSTGFNEFKIEKDAEGKEIVRTDVGCLIDWRFQRKGYALETLEAVIEYGFKKVGAKKITADTNVENEPWRKLVDVMGIPVAEMKKDGRPNGEGGSVQYRFSEKDWEVAKIKLKSGGKWYLD</sequence>
<accession>A0A2J6SZA2</accession>
<dbReference type="OrthoDB" id="64477at2759"/>
<gene>
    <name evidence="2" type="ORF">K444DRAFT_536080</name>
</gene>
<feature type="domain" description="N-acetyltransferase" evidence="1">
    <location>
        <begin position="27"/>
        <end position="186"/>
    </location>
</feature>
<dbReference type="EMBL" id="KZ613848">
    <property type="protein sequence ID" value="PMD56118.1"/>
    <property type="molecule type" value="Genomic_DNA"/>
</dbReference>
<dbReference type="Proteomes" id="UP000235371">
    <property type="component" value="Unassembled WGS sequence"/>
</dbReference>
<reference evidence="2 3" key="1">
    <citation type="submission" date="2016-04" db="EMBL/GenBank/DDBJ databases">
        <title>A degradative enzymes factory behind the ericoid mycorrhizal symbiosis.</title>
        <authorList>
            <consortium name="DOE Joint Genome Institute"/>
            <person name="Martino E."/>
            <person name="Morin E."/>
            <person name="Grelet G."/>
            <person name="Kuo A."/>
            <person name="Kohler A."/>
            <person name="Daghino S."/>
            <person name="Barry K."/>
            <person name="Choi C."/>
            <person name="Cichocki N."/>
            <person name="Clum A."/>
            <person name="Copeland A."/>
            <person name="Hainaut M."/>
            <person name="Haridas S."/>
            <person name="Labutti K."/>
            <person name="Lindquist E."/>
            <person name="Lipzen A."/>
            <person name="Khouja H.-R."/>
            <person name="Murat C."/>
            <person name="Ohm R."/>
            <person name="Olson A."/>
            <person name="Spatafora J."/>
            <person name="Veneault-Fourrey C."/>
            <person name="Henrissat B."/>
            <person name="Grigoriev I."/>
            <person name="Martin F."/>
            <person name="Perotto S."/>
        </authorList>
    </citation>
    <scope>NUCLEOTIDE SEQUENCE [LARGE SCALE GENOMIC DNA]</scope>
    <source>
        <strain evidence="2 3">E</strain>
    </source>
</reference>
<protein>
    <recommendedName>
        <fullName evidence="1">N-acetyltransferase domain-containing protein</fullName>
    </recommendedName>
</protein>
<dbReference type="InterPro" id="IPR051531">
    <property type="entry name" value="N-acetyltransferase"/>
</dbReference>
<dbReference type="AlphaFoldDB" id="A0A2J6SZA2"/>
<proteinExistence type="predicted"/>
<name>A0A2J6SZA2_9HELO</name>
<dbReference type="Pfam" id="PF13302">
    <property type="entry name" value="Acetyltransf_3"/>
    <property type="match status" value="1"/>
</dbReference>
<dbReference type="GeneID" id="36583428"/>